<comment type="catalytic activity">
    <reaction evidence="8">
        <text>N(2)-formyl-N(1)-(5-phospho-beta-D-ribosyl)glycinamide + L-glutamine + ATP + H2O = 2-formamido-N(1)-(5-O-phospho-beta-D-ribosyl)acetamidine + L-glutamate + ADP + phosphate + H(+)</text>
        <dbReference type="Rhea" id="RHEA:17129"/>
        <dbReference type="ChEBI" id="CHEBI:15377"/>
        <dbReference type="ChEBI" id="CHEBI:15378"/>
        <dbReference type="ChEBI" id="CHEBI:29985"/>
        <dbReference type="ChEBI" id="CHEBI:30616"/>
        <dbReference type="ChEBI" id="CHEBI:43474"/>
        <dbReference type="ChEBI" id="CHEBI:58359"/>
        <dbReference type="ChEBI" id="CHEBI:147286"/>
        <dbReference type="ChEBI" id="CHEBI:147287"/>
        <dbReference type="ChEBI" id="CHEBI:456216"/>
        <dbReference type="EC" id="6.3.5.3"/>
    </reaction>
</comment>
<dbReference type="OrthoDB" id="9804441at2"/>
<dbReference type="HAMAP" id="MF_00420">
    <property type="entry name" value="PurL_2"/>
    <property type="match status" value="1"/>
</dbReference>
<keyword evidence="13" id="KW-1185">Reference proteome</keyword>
<name>A0A1L3ZTS9_9SPHN</name>
<feature type="binding site" evidence="8">
    <location>
        <begin position="92"/>
        <end position="95"/>
    </location>
    <ligand>
        <name>substrate</name>
    </ligand>
</feature>
<dbReference type="InterPro" id="IPR036921">
    <property type="entry name" value="PurM-like_N_sf"/>
</dbReference>
<protein>
    <recommendedName>
        <fullName evidence="8">Phosphoribosylformylglycinamidine synthase subunit PurL</fullName>
        <shortName evidence="8">FGAM synthase</shortName>
        <ecNumber evidence="8">6.3.5.3</ecNumber>
    </recommendedName>
    <alternativeName>
        <fullName evidence="8">Formylglycinamide ribonucleotide amidotransferase subunit II</fullName>
        <shortName evidence="8">FGAR amidotransferase II</shortName>
        <shortName evidence="8">FGAR-AT II</shortName>
    </alternativeName>
    <alternativeName>
        <fullName evidence="8">Glutamine amidotransferase PurL</fullName>
    </alternativeName>
    <alternativeName>
        <fullName evidence="8">Phosphoribosylformylglycinamidine synthase subunit II</fullName>
    </alternativeName>
</protein>
<comment type="subcellular location">
    <subcellularLocation>
        <location evidence="8">Cytoplasm</location>
    </subcellularLocation>
</comment>
<dbReference type="UniPathway" id="UPA00074">
    <property type="reaction ID" value="UER00128"/>
</dbReference>
<keyword evidence="4 8" id="KW-0547">Nucleotide-binding</keyword>
<proteinExistence type="inferred from homology"/>
<comment type="caution">
    <text evidence="8">Lacks conserved residue(s) required for the propagation of feature annotation.</text>
</comment>
<dbReference type="AlphaFoldDB" id="A0A1L3ZTS9"/>
<evidence type="ECO:0000256" key="4">
    <source>
        <dbReference type="ARBA" id="ARBA00022741"/>
    </source>
</evidence>
<keyword evidence="5 8" id="KW-0658">Purine biosynthesis</keyword>
<dbReference type="GO" id="GO:0006189">
    <property type="term" value="P:'de novo' IMP biosynthetic process"/>
    <property type="evidence" value="ECO:0007669"/>
    <property type="project" value="UniProtKB-UniRule"/>
</dbReference>
<dbReference type="CDD" id="cd02203">
    <property type="entry name" value="PurL_repeat1"/>
    <property type="match status" value="1"/>
</dbReference>
<dbReference type="KEGG" id="sphj:BSL82_06635"/>
<comment type="pathway">
    <text evidence="8">Purine metabolism; IMP biosynthesis via de novo pathway; 5-amino-1-(5-phospho-D-ribosyl)imidazole from N(2)-formyl-N(1)-(5-phospho-D-ribosyl)glycinamide: step 1/2.</text>
</comment>
<dbReference type="PANTHER" id="PTHR43555:SF1">
    <property type="entry name" value="PHOSPHORIBOSYLFORMYLGLYCINAMIDINE SYNTHASE SUBUNIT PURL"/>
    <property type="match status" value="1"/>
</dbReference>
<keyword evidence="3 8" id="KW-0479">Metal-binding</keyword>
<dbReference type="RefSeq" id="WP_072596579.1">
    <property type="nucleotide sequence ID" value="NZ_CP018221.1"/>
</dbReference>
<dbReference type="Gene3D" id="3.30.1330.10">
    <property type="entry name" value="PurM-like, N-terminal domain"/>
    <property type="match status" value="2"/>
</dbReference>
<dbReference type="InterPro" id="IPR041609">
    <property type="entry name" value="PurL_linker"/>
</dbReference>
<feature type="binding site" evidence="8">
    <location>
        <position position="115"/>
    </location>
    <ligand>
        <name>Mg(2+)</name>
        <dbReference type="ChEBI" id="CHEBI:18420"/>
        <label>2</label>
    </ligand>
</feature>
<dbReference type="InterPro" id="IPR036676">
    <property type="entry name" value="PurM-like_C_sf"/>
</dbReference>
<dbReference type="GO" id="GO:0005524">
    <property type="term" value="F:ATP binding"/>
    <property type="evidence" value="ECO:0007669"/>
    <property type="project" value="UniProtKB-UniRule"/>
</dbReference>
<evidence type="ECO:0000256" key="5">
    <source>
        <dbReference type="ARBA" id="ARBA00022755"/>
    </source>
</evidence>
<evidence type="ECO:0000259" key="9">
    <source>
        <dbReference type="Pfam" id="PF00586"/>
    </source>
</evidence>
<organism evidence="12 13">
    <name type="scientific">Tardibacter chloracetimidivorans</name>
    <dbReference type="NCBI Taxonomy" id="1921510"/>
    <lineage>
        <taxon>Bacteria</taxon>
        <taxon>Pseudomonadati</taxon>
        <taxon>Pseudomonadota</taxon>
        <taxon>Alphaproteobacteria</taxon>
        <taxon>Sphingomonadales</taxon>
        <taxon>Sphingomonadaceae</taxon>
        <taxon>Tardibacter</taxon>
    </lineage>
</organism>
<feature type="binding site" evidence="8">
    <location>
        <position position="114"/>
    </location>
    <ligand>
        <name>substrate</name>
    </ligand>
</feature>
<evidence type="ECO:0000256" key="1">
    <source>
        <dbReference type="ARBA" id="ARBA00022490"/>
    </source>
</evidence>
<dbReference type="GO" id="GO:0000287">
    <property type="term" value="F:magnesium ion binding"/>
    <property type="evidence" value="ECO:0007669"/>
    <property type="project" value="UniProtKB-UniRule"/>
</dbReference>
<dbReference type="PIRSF" id="PIRSF001587">
    <property type="entry name" value="FGAM_synthase_II"/>
    <property type="match status" value="1"/>
</dbReference>
<dbReference type="InterPro" id="IPR016188">
    <property type="entry name" value="PurM-like_N"/>
</dbReference>
<keyword evidence="7 8" id="KW-0460">Magnesium</keyword>
<feature type="active site" evidence="8">
    <location>
        <position position="47"/>
    </location>
</feature>
<evidence type="ECO:0000313" key="13">
    <source>
        <dbReference type="Proteomes" id="UP000182063"/>
    </source>
</evidence>
<dbReference type="InterPro" id="IPR010918">
    <property type="entry name" value="PurM-like_C_dom"/>
</dbReference>
<dbReference type="GO" id="GO:0004642">
    <property type="term" value="F:phosphoribosylformylglycinamidine synthase activity"/>
    <property type="evidence" value="ECO:0007669"/>
    <property type="project" value="UniProtKB-UniRule"/>
</dbReference>
<feature type="binding site" evidence="8">
    <location>
        <position position="526"/>
    </location>
    <ligand>
        <name>ATP</name>
        <dbReference type="ChEBI" id="CHEBI:30616"/>
    </ligand>
</feature>
<dbReference type="SUPFAM" id="SSF56042">
    <property type="entry name" value="PurM C-terminal domain-like"/>
    <property type="match status" value="2"/>
</dbReference>
<dbReference type="Pfam" id="PF18072">
    <property type="entry name" value="FGAR-AT_linker"/>
    <property type="match status" value="1"/>
</dbReference>
<dbReference type="CDD" id="cd02204">
    <property type="entry name" value="PurL_repeat2"/>
    <property type="match status" value="1"/>
</dbReference>
<sequence>MTDIAITPEIVAEHGLTPDEYQVILSSLGREPNLTELGIFSVMWSEHCSYKSSRIHLGKLPTEAPWVIQGPGENAGVIDIGDGQAAIFKMESHNHPSYIEPYQGAATGVGGILRDVFTMGARPVANMNALRFGRPDHPKMRHLIAGVVHGIGGYGNCVGVPTVGGEVNFHPAYDGNILVNAMTVGIADTDKIFYSAASGIGNPIVYVGSKTGRDGIHGATMASADFGEDSEAKRPTVQVGDPFTEKLLIEACLELMASDAIVAIQDMGAAGLTSSSVEMASKGGVGIELDMDAVPCRETGMTAYEMMLSESQERMLMVLKPGREAEAEAIFHKWELDFAVIGRVTDTGHMVLRHKGEIVCDIPLGPLADNAPKYDRPHVPTPKRAPLGEVPAKGDVGDNLVAMMGSPDLASRRWVWEQYDHMVGADTVQRPGGDAAVVRVHDTKKALAISTDCTPRYCFADPVEGGKQAIAEAWRNITAVGATPLAVTNCLNFANPQRPDIMGQFVGCLEGMGAACIALDFPIVSGNVSLYNESKATGGGSAILPTPAIGGVGLLADYRKMATLGFKAADETILVIGETRGHLGQSIWLREIAGQEDGPPPPVDLAGERRNGDFVRSLIADGKVSAVHDCADGGLLVAVTEMALAGNIGAILEPDAGIPLHAWAFGEDQARYVVTSANGADIAEAARAAGVPVAVIGRTGGDSIALAGARSVSLSAIREAHESFFPGLMSSETAL</sequence>
<dbReference type="FunFam" id="3.30.1330.10:FF:000004">
    <property type="entry name" value="Phosphoribosylformylglycinamidine synthase subunit PurL"/>
    <property type="match status" value="1"/>
</dbReference>
<keyword evidence="2 8" id="KW-0436">Ligase</keyword>
<feature type="binding site" evidence="8">
    <location>
        <position position="266"/>
    </location>
    <ligand>
        <name>Mg(2+)</name>
        <dbReference type="ChEBI" id="CHEBI:18420"/>
        <label>2</label>
    </ligand>
</feature>
<gene>
    <name evidence="8" type="primary">purL</name>
    <name evidence="12" type="ORF">BSL82_06635</name>
</gene>
<feature type="domain" description="PurM-like N-terminal" evidence="9">
    <location>
        <begin position="72"/>
        <end position="187"/>
    </location>
</feature>
<feature type="binding site" evidence="8">
    <location>
        <position position="91"/>
    </location>
    <ligand>
        <name>Mg(2+)</name>
        <dbReference type="ChEBI" id="CHEBI:18420"/>
        <label>1</label>
    </ligand>
</feature>
<feature type="domain" description="PurM-like N-terminal" evidence="9">
    <location>
        <begin position="432"/>
        <end position="554"/>
    </location>
</feature>
<feature type="binding site" evidence="8">
    <location>
        <position position="89"/>
    </location>
    <ligand>
        <name>ATP</name>
        <dbReference type="ChEBI" id="CHEBI:30616"/>
    </ligand>
</feature>
<dbReference type="EMBL" id="CP018221">
    <property type="protein sequence ID" value="API59027.1"/>
    <property type="molecule type" value="Genomic_DNA"/>
</dbReference>
<evidence type="ECO:0000256" key="2">
    <source>
        <dbReference type="ARBA" id="ARBA00022598"/>
    </source>
</evidence>
<evidence type="ECO:0000259" key="10">
    <source>
        <dbReference type="Pfam" id="PF02769"/>
    </source>
</evidence>
<evidence type="ECO:0000256" key="8">
    <source>
        <dbReference type="HAMAP-Rule" id="MF_00420"/>
    </source>
</evidence>
<dbReference type="Gene3D" id="3.90.650.10">
    <property type="entry name" value="PurM-like C-terminal domain"/>
    <property type="match status" value="2"/>
</dbReference>
<dbReference type="PANTHER" id="PTHR43555">
    <property type="entry name" value="PHOSPHORIBOSYLFORMYLGLYCINAMIDINE SYNTHASE SUBUNIT PURL"/>
    <property type="match status" value="1"/>
</dbReference>
<evidence type="ECO:0000256" key="7">
    <source>
        <dbReference type="ARBA" id="ARBA00022842"/>
    </source>
</evidence>
<reference evidence="13" key="1">
    <citation type="submission" date="2016-11" db="EMBL/GenBank/DDBJ databases">
        <title>Complete Genome Sequence of alachlor-degrading Sphingomonas sp. strain JJ-A5.</title>
        <authorList>
            <person name="Lee H."/>
            <person name="Ka J.-O."/>
        </authorList>
    </citation>
    <scope>NUCLEOTIDE SEQUENCE [LARGE SCALE GENOMIC DNA]</scope>
    <source>
        <strain evidence="13">JJ-A5</strain>
    </source>
</reference>
<comment type="function">
    <text evidence="8">Part of the phosphoribosylformylglycinamidine synthase complex involved in the purines biosynthetic pathway. Catalyzes the ATP-dependent conversion of formylglycinamide ribonucleotide (FGAR) and glutamine to yield formylglycinamidine ribonucleotide (FGAM) and glutamate. The FGAM synthase complex is composed of three subunits. PurQ produces an ammonia molecule by converting glutamine to glutamate. PurL transfers the ammonia molecule to FGAR to form FGAM in an ATP-dependent manner. PurS interacts with PurQ and PurL and is thought to assist in the transfer of the ammonia molecule from PurQ to PurL.</text>
</comment>
<dbReference type="GO" id="GO:0005737">
    <property type="term" value="C:cytoplasm"/>
    <property type="evidence" value="ECO:0007669"/>
    <property type="project" value="UniProtKB-SubCell"/>
</dbReference>
<feature type="binding site" evidence="8">
    <location>
        <position position="50"/>
    </location>
    <ligand>
        <name>ATP</name>
        <dbReference type="ChEBI" id="CHEBI:30616"/>
    </ligand>
</feature>
<feature type="binding site" evidence="8">
    <location>
        <position position="529"/>
    </location>
    <ligand>
        <name>substrate</name>
    </ligand>
</feature>
<comment type="subunit">
    <text evidence="8">Monomer. Part of the FGAM synthase complex composed of 1 PurL, 1 PurQ and 2 PurS subunits.</text>
</comment>
<feature type="domain" description="PurM-like C-terminal" evidence="10">
    <location>
        <begin position="200"/>
        <end position="354"/>
    </location>
</feature>
<dbReference type="Proteomes" id="UP000182063">
    <property type="component" value="Chromosome"/>
</dbReference>
<feature type="domain" description="PurM-like C-terminal" evidence="10">
    <location>
        <begin position="571"/>
        <end position="702"/>
    </location>
</feature>
<feature type="binding site" evidence="8">
    <location>
        <position position="527"/>
    </location>
    <ligand>
        <name>Mg(2+)</name>
        <dbReference type="ChEBI" id="CHEBI:18420"/>
        <label>1</label>
    </ligand>
</feature>
<feature type="domain" description="Phosphoribosylformylglycinamidine synthase linker" evidence="11">
    <location>
        <begin position="13"/>
        <end position="51"/>
    </location>
</feature>
<feature type="binding site" evidence="8">
    <location>
        <position position="489"/>
    </location>
    <ligand>
        <name>ATP</name>
        <dbReference type="ChEBI" id="CHEBI:30616"/>
    </ligand>
</feature>
<dbReference type="STRING" id="1921510.BSL82_06635"/>
<dbReference type="Pfam" id="PF00586">
    <property type="entry name" value="AIRS"/>
    <property type="match status" value="2"/>
</dbReference>
<evidence type="ECO:0000259" key="11">
    <source>
        <dbReference type="Pfam" id="PF18072"/>
    </source>
</evidence>
<feature type="active site" description="Proton acceptor" evidence="8">
    <location>
        <position position="93"/>
    </location>
</feature>
<dbReference type="SUPFAM" id="SSF55326">
    <property type="entry name" value="PurM N-terminal domain-like"/>
    <property type="match status" value="2"/>
</dbReference>
<dbReference type="InterPro" id="IPR010074">
    <property type="entry name" value="PRibForGlyAmidine_synth_PurL"/>
</dbReference>
<comment type="similarity">
    <text evidence="8">Belongs to the FGAMS family.</text>
</comment>
<dbReference type="NCBIfam" id="NF002290">
    <property type="entry name" value="PRK01213.1"/>
    <property type="match status" value="1"/>
</dbReference>
<feature type="binding site" evidence="8">
    <location>
        <begin position="310"/>
        <end position="312"/>
    </location>
    <ligand>
        <name>substrate</name>
    </ligand>
</feature>
<dbReference type="Pfam" id="PF02769">
    <property type="entry name" value="AIRS_C"/>
    <property type="match status" value="2"/>
</dbReference>
<evidence type="ECO:0000256" key="6">
    <source>
        <dbReference type="ARBA" id="ARBA00022840"/>
    </source>
</evidence>
<feature type="binding site" evidence="8">
    <location>
        <position position="238"/>
    </location>
    <ligand>
        <name>substrate</name>
    </ligand>
</feature>
<accession>A0A1L3ZTS9</accession>
<keyword evidence="6 8" id="KW-0067">ATP-binding</keyword>
<keyword evidence="1 8" id="KW-0963">Cytoplasm</keyword>
<evidence type="ECO:0000256" key="3">
    <source>
        <dbReference type="ARBA" id="ARBA00022723"/>
    </source>
</evidence>
<dbReference type="NCBIfam" id="TIGR01736">
    <property type="entry name" value="FGAM_synth_II"/>
    <property type="match status" value="1"/>
</dbReference>
<dbReference type="EC" id="6.3.5.3" evidence="8"/>
<evidence type="ECO:0000313" key="12">
    <source>
        <dbReference type="EMBL" id="API59027.1"/>
    </source>
</evidence>